<dbReference type="Pfam" id="PF12234">
    <property type="entry name" value="Rav1p_C"/>
    <property type="match status" value="1"/>
</dbReference>
<organism evidence="3 4">
    <name type="scientific">Diplocarpon rosae</name>
    <dbReference type="NCBI Taxonomy" id="946125"/>
    <lineage>
        <taxon>Eukaryota</taxon>
        <taxon>Fungi</taxon>
        <taxon>Dikarya</taxon>
        <taxon>Ascomycota</taxon>
        <taxon>Pezizomycotina</taxon>
        <taxon>Leotiomycetes</taxon>
        <taxon>Helotiales</taxon>
        <taxon>Drepanopezizaceae</taxon>
        <taxon>Diplocarpon</taxon>
    </lineage>
</organism>
<dbReference type="InterPro" id="IPR036322">
    <property type="entry name" value="WD40_repeat_dom_sf"/>
</dbReference>
<dbReference type="GO" id="GO:0007035">
    <property type="term" value="P:vacuolar acidification"/>
    <property type="evidence" value="ECO:0007669"/>
    <property type="project" value="TreeGrafter"/>
</dbReference>
<dbReference type="Gene3D" id="2.130.10.10">
    <property type="entry name" value="YVTN repeat-like/Quinoprotein amine dehydrogenase"/>
    <property type="match status" value="1"/>
</dbReference>
<dbReference type="EMBL" id="JAUBYV010000003">
    <property type="protein sequence ID" value="KAK2628016.1"/>
    <property type="molecule type" value="Genomic_DNA"/>
</dbReference>
<accession>A0AAD9T2F6</accession>
<comment type="caution">
    <text evidence="3">The sequence shown here is derived from an EMBL/GenBank/DDBJ whole genome shotgun (WGS) entry which is preliminary data.</text>
</comment>
<dbReference type="Proteomes" id="UP001285354">
    <property type="component" value="Unassembled WGS sequence"/>
</dbReference>
<protein>
    <recommendedName>
        <fullName evidence="2">RAVE complex protein Rav1 C-terminal domain-containing protein</fullName>
    </recommendedName>
</protein>
<reference evidence="3" key="1">
    <citation type="submission" date="2023-06" db="EMBL/GenBank/DDBJ databases">
        <title>Draft genome of Marssonina rosae.</title>
        <authorList>
            <person name="Cheng Q."/>
        </authorList>
    </citation>
    <scope>NUCLEOTIDE SEQUENCE</scope>
    <source>
        <strain evidence="3">R4</strain>
    </source>
</reference>
<dbReference type="InterPro" id="IPR015943">
    <property type="entry name" value="WD40/YVTN_repeat-like_dom_sf"/>
</dbReference>
<evidence type="ECO:0000313" key="3">
    <source>
        <dbReference type="EMBL" id="KAK2628016.1"/>
    </source>
</evidence>
<gene>
    <name evidence="3" type="ORF">QTJ16_002662</name>
</gene>
<dbReference type="InterPro" id="IPR052208">
    <property type="entry name" value="DmX-like/RAVE_component"/>
</dbReference>
<evidence type="ECO:0000256" key="1">
    <source>
        <dbReference type="SAM" id="MobiDB-lite"/>
    </source>
</evidence>
<dbReference type="PANTHER" id="PTHR13950:SF9">
    <property type="entry name" value="RABCONNECTIN-3A"/>
    <property type="match status" value="1"/>
</dbReference>
<dbReference type="InterPro" id="IPR022033">
    <property type="entry name" value="Rav1p_C"/>
</dbReference>
<keyword evidence="4" id="KW-1185">Reference proteome</keyword>
<feature type="domain" description="RAVE complex protein Rav1 C-terminal" evidence="2">
    <location>
        <begin position="604"/>
        <end position="1238"/>
    </location>
</feature>
<feature type="region of interest" description="Disordered" evidence="1">
    <location>
        <begin position="1291"/>
        <end position="1311"/>
    </location>
</feature>
<name>A0AAD9T2F6_9HELO</name>
<dbReference type="SUPFAM" id="SSF50978">
    <property type="entry name" value="WD40 repeat-like"/>
    <property type="match status" value="1"/>
</dbReference>
<proteinExistence type="predicted"/>
<dbReference type="PANTHER" id="PTHR13950">
    <property type="entry name" value="RABCONNECTIN-RELATED"/>
    <property type="match status" value="1"/>
</dbReference>
<sequence length="1311" mass="147200">MRAVLPGKPRAKLQAVCTCYWNSIRLIAYITGNAFVVLTGPDSIIQTIYDDDDNHLESIAIDESSGKIATCAGLNVRVYKPYGQEESALKWSLQYSIPLQGTSEYSATTLSWGVAEELLVGGAWLSLFATADTPTVIWNKELANPVKFAEFSYDSAYVASTSNYDCLVKIWRRLSFGSDDTRFDFSYLPHPATVTNSYWRRPYHADHTIDNVLYTVCSDNVLRIWVASDSQASHHLQLWGQIDLIESIQPRGLSETSNLRFAFVIDGRDFMLATEHAIQAKTSKGRDDHAHAHLIEVANRSPEICIVMDEHGNMSAWGLENVASQAKQKTNIFNVAHLEGLSLGIPKHIEDDTSYIQFYNFCNKSGGDLNILVHHFDGKIEYFESNVADLFDPSMKARKLEKKAVWTGHSASIKKMVRNISGRTVVSRTDGNEIIVWKHQDHENGASVCRQSLITQQEHVHRICVIRKGDFVIFLHHKRIAVWDTRPFKAVLVASCEFSFVENPLCILMLPEVSEAGPTAHVAMITSQMKGVVWEIHLPRERGCSTETDIPTESSILEFCTFDLGEDDDLSYMLPVDPAGSPPVVSGYLDTFARDIALSYTHSGVLRSWTAKLDLAAKKVEWLQTCSVVTGISKPSLASGSSMRKAALVDSSRSELTIWDVRGAKLEFAQKFESQDSIQDLDWTSTPDDQSILAVGFRFKVILLAQMRYDYLNKGPAWASIREFNIRDLTPHPIGDSTWLSGGNLIIGAGNQVLVFDEEVDQSAPAVKSLGLPRRKPALDLFQVVSRFNGPLPVYHPQFLGQCTLAGRSAVVQHVLLALHKILKYYVEGDVIDGHLGMDIQEFYTRNDVISSSTAVSNETGTFGALPGDDEKTEVVTEGVAAAINEKLTKIALPQLSRQEQIHLADAVECVAIVEKQRRSMDDNAARFMLFFRQHILHRGRANEVRLSWREINWAYHSNSQDILADMVSHHFHSKMLWEHARESGIFMWMTDSNALRAQFEVIARNEYMKSDFKNPCDCTLYYLALKKKTVLQGLWRMAGWNREQGATLRLLSNNFQDKKWKTAAMKNAYALLGKHRNEYAAAFFLLADCLQDAVNVILNQLKDLQLAIAVTRVYEGENGPVLKELLTDKVLPLAAQEGNRWLASWAFWMLHRRDMSVRALISPIYTLLETPQTPDLQSKLFLTDDPALVVLYAQLRQKTLQTLRGASKITPRVEWEFVLHNARLYDRMGCDLLALDLVRNWEFLLPAPKVFNNIGGNPDLGSMLRRRSSLVVADLPISDVAIGMKLGGPKPPSSVFEEPESSSLLDNFGF</sequence>
<evidence type="ECO:0000259" key="2">
    <source>
        <dbReference type="Pfam" id="PF12234"/>
    </source>
</evidence>
<dbReference type="GO" id="GO:0043291">
    <property type="term" value="C:RAVE complex"/>
    <property type="evidence" value="ECO:0007669"/>
    <property type="project" value="TreeGrafter"/>
</dbReference>
<evidence type="ECO:0000313" key="4">
    <source>
        <dbReference type="Proteomes" id="UP001285354"/>
    </source>
</evidence>